<feature type="signal peptide" evidence="1">
    <location>
        <begin position="1"/>
        <end position="21"/>
    </location>
</feature>
<organism evidence="2">
    <name type="scientific">Rhipicephalus haemaphysaloides haemaphysaloides</name>
    <dbReference type="NCBI Taxonomy" id="237075"/>
    <lineage>
        <taxon>Eukaryota</taxon>
        <taxon>Metazoa</taxon>
        <taxon>Ecdysozoa</taxon>
        <taxon>Arthropoda</taxon>
        <taxon>Chelicerata</taxon>
        <taxon>Arachnida</taxon>
        <taxon>Acari</taxon>
        <taxon>Parasitiformes</taxon>
        <taxon>Ixodida</taxon>
        <taxon>Ixodoidea</taxon>
        <taxon>Ixodidae</taxon>
        <taxon>Rhipicephalinae</taxon>
        <taxon>Rhipicephalus</taxon>
        <taxon>Rhipicephalus</taxon>
    </lineage>
</organism>
<reference evidence="2" key="2">
    <citation type="submission" date="2017-09" db="EMBL/GenBank/DDBJ databases">
        <authorList>
            <person name="Ehlers B."/>
            <person name="Leendertz F.H."/>
        </authorList>
    </citation>
    <scope>NUCLEOTIDE SEQUENCE</scope>
</reference>
<keyword evidence="1" id="KW-0732">Signal</keyword>
<evidence type="ECO:0000256" key="1">
    <source>
        <dbReference type="SAM" id="SignalP"/>
    </source>
</evidence>
<feature type="chain" id="PRO_5012677917" evidence="1">
    <location>
        <begin position="22"/>
        <end position="219"/>
    </location>
</feature>
<name>Q2VIW6_RHIHE</name>
<sequence>MKMHLNAAFCLLPLLAVLSKGTVMVNLTEEVRQYIVTQNKSGDIVSFGLTDDYWKQGEHPSGEYPISVHVESLKCASTDDGDQVGVRYPKCEEDLGLFITHGLQAPFDLNTTFKFPLIGQRTSKETTEAKINLNNERMIFESFDTLRGTPNWKDCNFIARVVFSGYFAYHKRGPDEGLEDGQDYSAPVTVLANSTRNLIQEGDTLVYNITGSYTQTLCL</sequence>
<evidence type="ECO:0000313" key="2">
    <source>
        <dbReference type="EMBL" id="ABB90890.2"/>
    </source>
</evidence>
<dbReference type="AlphaFoldDB" id="Q2VIW6"/>
<accession>Q2VIW6</accession>
<dbReference type="EMBL" id="DQ115982">
    <property type="protein sequence ID" value="ABB90890.2"/>
    <property type="molecule type" value="mRNA"/>
</dbReference>
<proteinExistence type="evidence at transcript level"/>
<protein>
    <submittedName>
        <fullName evidence="2">Putative immunosuppressant protein</fullName>
    </submittedName>
</protein>
<reference evidence="2" key="1">
    <citation type="journal article" date="2017" name="Vet. Parasitol.">
        <title>The immunomodulatory protein RH36 is relating to blood-feeding success and oviposition in hard ticks.</title>
        <authorList>
            <person name="Wang F."/>
            <person name="Lu X."/>
            <person name="Guo F."/>
            <person name="Gong H."/>
            <person name="Zhang H."/>
            <person name="Zhou Y."/>
            <person name="Cao J."/>
            <person name="Zhou J."/>
        </authorList>
    </citation>
    <scope>NUCLEOTIDE SEQUENCE</scope>
</reference>